<accession>A0A931HBG5</accession>
<keyword evidence="1" id="KW-0732">Signal</keyword>
<comment type="caution">
    <text evidence="2">The sequence shown here is derived from an EMBL/GenBank/DDBJ whole genome shotgun (WGS) entry which is preliminary data.</text>
</comment>
<reference evidence="2" key="1">
    <citation type="submission" date="2020-11" db="EMBL/GenBank/DDBJ databases">
        <title>Novosphingobium aureum sp. nov., a marine bacterium isolated from sediment of a salt flat.</title>
        <authorList>
            <person name="Yoo Y."/>
            <person name="Kim J.-J."/>
        </authorList>
    </citation>
    <scope>NUCLEOTIDE SEQUENCE</scope>
    <source>
        <strain evidence="2">YJ-S2-02</strain>
    </source>
</reference>
<evidence type="ECO:0000256" key="1">
    <source>
        <dbReference type="SAM" id="SignalP"/>
    </source>
</evidence>
<dbReference type="RefSeq" id="WP_197162720.1">
    <property type="nucleotide sequence ID" value="NZ_JADZGI010000001.1"/>
</dbReference>
<keyword evidence="3" id="KW-1185">Reference proteome</keyword>
<evidence type="ECO:0008006" key="4">
    <source>
        <dbReference type="Google" id="ProtNLM"/>
    </source>
</evidence>
<evidence type="ECO:0000313" key="3">
    <source>
        <dbReference type="Proteomes" id="UP000617634"/>
    </source>
</evidence>
<feature type="signal peptide" evidence="1">
    <location>
        <begin position="1"/>
        <end position="23"/>
    </location>
</feature>
<gene>
    <name evidence="2" type="ORF">I5E68_07995</name>
</gene>
<dbReference type="Proteomes" id="UP000617634">
    <property type="component" value="Unassembled WGS sequence"/>
</dbReference>
<proteinExistence type="predicted"/>
<feature type="chain" id="PRO_5038038102" description="Outer membrane protein beta-barrel domain-containing protein" evidence="1">
    <location>
        <begin position="24"/>
        <end position="155"/>
    </location>
</feature>
<sequence>MRRVLGSLLLLTGIGLGAPPVRADESYIEPIGGLNWNREESAVVTGIAVGHDFDIDEAHFWGIEVTAEKELEEDRRVAWGVGGRFGRTMLSGGKLFVGGAWQTKECADCGHAVALTAGWEQEIAEEIYAKVEFKHLLVEDERDKDGLVFGIGFMF</sequence>
<protein>
    <recommendedName>
        <fullName evidence="4">Outer membrane protein beta-barrel domain-containing protein</fullName>
    </recommendedName>
</protein>
<organism evidence="2 3">
    <name type="scientific">Novosphingobium aureum</name>
    <dbReference type="NCBI Taxonomy" id="2792964"/>
    <lineage>
        <taxon>Bacteria</taxon>
        <taxon>Pseudomonadati</taxon>
        <taxon>Pseudomonadota</taxon>
        <taxon>Alphaproteobacteria</taxon>
        <taxon>Sphingomonadales</taxon>
        <taxon>Sphingomonadaceae</taxon>
        <taxon>Novosphingobium</taxon>
    </lineage>
</organism>
<dbReference type="EMBL" id="JADZGI010000001">
    <property type="protein sequence ID" value="MBH0112891.1"/>
    <property type="molecule type" value="Genomic_DNA"/>
</dbReference>
<name>A0A931HBG5_9SPHN</name>
<evidence type="ECO:0000313" key="2">
    <source>
        <dbReference type="EMBL" id="MBH0112891.1"/>
    </source>
</evidence>
<dbReference type="AlphaFoldDB" id="A0A931HBG5"/>